<comment type="pathway">
    <text evidence="3 10">Glycan biosynthesis; glycogen biosynthesis.</text>
</comment>
<dbReference type="CDD" id="cd02855">
    <property type="entry name" value="E_set_GBE_prok_N"/>
    <property type="match status" value="1"/>
</dbReference>
<proteinExistence type="inferred from homology"/>
<evidence type="ECO:0000256" key="8">
    <source>
        <dbReference type="ARBA" id="ARBA00023056"/>
    </source>
</evidence>
<evidence type="ECO:0000259" key="13">
    <source>
        <dbReference type="SMART" id="SM00642"/>
    </source>
</evidence>
<organism evidence="14 15">
    <name type="scientific">Roseospirillum parvum</name>
    <dbReference type="NCBI Taxonomy" id="83401"/>
    <lineage>
        <taxon>Bacteria</taxon>
        <taxon>Pseudomonadati</taxon>
        <taxon>Pseudomonadota</taxon>
        <taxon>Alphaproteobacteria</taxon>
        <taxon>Rhodospirillales</taxon>
        <taxon>Rhodospirillaceae</taxon>
        <taxon>Roseospirillum</taxon>
    </lineage>
</organism>
<protein>
    <recommendedName>
        <fullName evidence="10">1,4-alpha-glucan branching enzyme GlgB</fullName>
        <ecNumber evidence="10">2.4.1.18</ecNumber>
    </recommendedName>
    <alternativeName>
        <fullName evidence="10">1,4-alpha-D-glucan:1,4-alpha-D-glucan 6-glucosyl-transferase</fullName>
    </alternativeName>
    <alternativeName>
        <fullName evidence="10">Alpha-(1-&gt;4)-glucan branching enzyme</fullName>
    </alternativeName>
    <alternativeName>
        <fullName evidence="10">Glycogen branching enzyme</fullName>
        <shortName evidence="10">BE</shortName>
    </alternativeName>
</protein>
<dbReference type="Gene3D" id="2.60.40.1180">
    <property type="entry name" value="Golgi alpha-mannosidase II"/>
    <property type="match status" value="1"/>
</dbReference>
<dbReference type="Pfam" id="PF22019">
    <property type="entry name" value="GlgB_N"/>
    <property type="match status" value="1"/>
</dbReference>
<dbReference type="InterPro" id="IPR006048">
    <property type="entry name" value="A-amylase/branching_C"/>
</dbReference>
<dbReference type="GO" id="GO:0005978">
    <property type="term" value="P:glycogen biosynthetic process"/>
    <property type="evidence" value="ECO:0007669"/>
    <property type="project" value="UniProtKB-UniRule"/>
</dbReference>
<evidence type="ECO:0000256" key="4">
    <source>
        <dbReference type="ARBA" id="ARBA00009000"/>
    </source>
</evidence>
<dbReference type="InterPro" id="IPR054169">
    <property type="entry name" value="GlgB_N"/>
</dbReference>
<keyword evidence="7 10" id="KW-0808">Transferase</keyword>
<sequence>MPRKLVDKATETAIVTADAHDPFTLLGLHRRGDGVLVIRVFDPRAEALTLLDAADDSPLVALAKVHPDGLFAAEVPGREAWFPYRLARTVGGETAVVEDPYRFPPWLGETDVYLIAEGTHQRPYERLGAHPTVYEGVPGVAFAVWAPNARRVSVVGDFNDWDGRVHMMRSRGGAGLWELFIPHLVAGALYKFEIRAADGSLLPLKFDPYGFYGEKRPANAAIVHGLTDFPWTDEGWIRAREAAAGGLDRPMSIYEVHLGSWARVPEDEHRFLSYDELGDRLVPYVRDLGFTHIELLPIHEHPFDGSWGYQPVGLYAPTSRFGDPSAFKRFIDRCHNAGIGVIIDWVPGHFPTDAHALGLFDGTHLYEHADPRKGRHMDWDTLIYNFGRIEVRNFLIANALYWIEQFHIDGLRVDAVASMLYLDYSRQDGEWIPNQHGGNENLEAIDFLKRLNELVYELGRGAMTIAEESTAWPMVSRPTYLGGLGFGYKWNMGWMHDTLEYFKKDPIHRRWHQNQLTFGLLYAFNENFILPLSHDEVVHGKGSLFGRMAGDRWQKFANLRAYYGFMWAHPGKQLLFMGGELGQEREWDEDQSLDWHLLEDPLNRGVKDLVGELNRLYVATPALYQQDFDPRGFEWIDGSDADNSVLSWIRWPRDGSAPIVCVANLTPQVLQGYRVGVPWPGAYHERLNTDDSRFGGSGVGNGPLVDSEPVEGHGRPHSLLLTLPPLATVWLQPVNP</sequence>
<dbReference type="NCBIfam" id="TIGR01515">
    <property type="entry name" value="branching_enzym"/>
    <property type="match status" value="1"/>
</dbReference>
<dbReference type="Proteomes" id="UP000217076">
    <property type="component" value="Unassembled WGS sequence"/>
</dbReference>
<dbReference type="HAMAP" id="MF_00685">
    <property type="entry name" value="GlgB"/>
    <property type="match status" value="1"/>
</dbReference>
<dbReference type="FunFam" id="2.60.40.10:FF:000169">
    <property type="entry name" value="1,4-alpha-glucan branching enzyme GlgB"/>
    <property type="match status" value="1"/>
</dbReference>
<dbReference type="GO" id="GO:0003844">
    <property type="term" value="F:1,4-alpha-glucan branching enzyme activity"/>
    <property type="evidence" value="ECO:0007669"/>
    <property type="project" value="UniProtKB-UniRule"/>
</dbReference>
<dbReference type="InterPro" id="IPR013780">
    <property type="entry name" value="Glyco_hydro_b"/>
</dbReference>
<gene>
    <name evidence="10" type="primary">glgB</name>
    <name evidence="14" type="ORF">SAMN05421742_102364</name>
</gene>
<dbReference type="AlphaFoldDB" id="A0A1G7WY78"/>
<dbReference type="Gene3D" id="2.60.40.10">
    <property type="entry name" value="Immunoglobulins"/>
    <property type="match status" value="1"/>
</dbReference>
<dbReference type="SUPFAM" id="SSF51011">
    <property type="entry name" value="Glycosyl hydrolase domain"/>
    <property type="match status" value="1"/>
</dbReference>
<reference evidence="15" key="1">
    <citation type="submission" date="2016-10" db="EMBL/GenBank/DDBJ databases">
        <authorList>
            <person name="Varghese N."/>
            <person name="Submissions S."/>
        </authorList>
    </citation>
    <scope>NUCLEOTIDE SEQUENCE [LARGE SCALE GENOMIC DNA]</scope>
    <source>
        <strain evidence="15">930I</strain>
    </source>
</reference>
<comment type="catalytic activity">
    <reaction evidence="1 10">
        <text>Transfers a segment of a (1-&gt;4)-alpha-D-glucan chain to a primary hydroxy group in a similar glucan chain.</text>
        <dbReference type="EC" id="2.4.1.18"/>
    </reaction>
</comment>
<keyword evidence="6 10" id="KW-0328">Glycosyltransferase</keyword>
<dbReference type="Pfam" id="PF00128">
    <property type="entry name" value="Alpha-amylase"/>
    <property type="match status" value="1"/>
</dbReference>
<dbReference type="PANTHER" id="PTHR43651">
    <property type="entry name" value="1,4-ALPHA-GLUCAN-BRANCHING ENZYME"/>
    <property type="match status" value="1"/>
</dbReference>
<evidence type="ECO:0000256" key="3">
    <source>
        <dbReference type="ARBA" id="ARBA00004964"/>
    </source>
</evidence>
<keyword evidence="5 10" id="KW-0321">Glycogen metabolism</keyword>
<evidence type="ECO:0000256" key="5">
    <source>
        <dbReference type="ARBA" id="ARBA00022600"/>
    </source>
</evidence>
<evidence type="ECO:0000313" key="14">
    <source>
        <dbReference type="EMBL" id="SDG76892.1"/>
    </source>
</evidence>
<evidence type="ECO:0000256" key="11">
    <source>
        <dbReference type="PIRSR" id="PIRSR000463-1"/>
    </source>
</evidence>
<dbReference type="SMART" id="SM00642">
    <property type="entry name" value="Aamy"/>
    <property type="match status" value="1"/>
</dbReference>
<comment type="subunit">
    <text evidence="10">Monomer.</text>
</comment>
<dbReference type="Pfam" id="PF02922">
    <property type="entry name" value="CBM_48"/>
    <property type="match status" value="1"/>
</dbReference>
<dbReference type="FunFam" id="3.20.20.80:FF:000003">
    <property type="entry name" value="1,4-alpha-glucan branching enzyme GlgB"/>
    <property type="match status" value="1"/>
</dbReference>
<dbReference type="GO" id="GO:0004553">
    <property type="term" value="F:hydrolase activity, hydrolyzing O-glycosyl compounds"/>
    <property type="evidence" value="ECO:0007669"/>
    <property type="project" value="InterPro"/>
</dbReference>
<evidence type="ECO:0000256" key="12">
    <source>
        <dbReference type="SAM" id="MobiDB-lite"/>
    </source>
</evidence>
<dbReference type="Gene3D" id="3.20.20.80">
    <property type="entry name" value="Glycosidases"/>
    <property type="match status" value="1"/>
</dbReference>
<dbReference type="InterPro" id="IPR013783">
    <property type="entry name" value="Ig-like_fold"/>
</dbReference>
<evidence type="ECO:0000256" key="6">
    <source>
        <dbReference type="ARBA" id="ARBA00022676"/>
    </source>
</evidence>
<dbReference type="InterPro" id="IPR017853">
    <property type="entry name" value="GH"/>
</dbReference>
<dbReference type="InterPro" id="IPR044143">
    <property type="entry name" value="GlgB_N_E_set_prok"/>
</dbReference>
<dbReference type="SUPFAM" id="SSF51445">
    <property type="entry name" value="(Trans)glycosidases"/>
    <property type="match status" value="1"/>
</dbReference>
<dbReference type="InterPro" id="IPR004193">
    <property type="entry name" value="Glyco_hydro_13_N"/>
</dbReference>
<dbReference type="InterPro" id="IPR014756">
    <property type="entry name" value="Ig_E-set"/>
</dbReference>
<dbReference type="EMBL" id="FNCV01000002">
    <property type="protein sequence ID" value="SDG76892.1"/>
    <property type="molecule type" value="Genomic_DNA"/>
</dbReference>
<comment type="similarity">
    <text evidence="4 10">Belongs to the glycosyl hydrolase 13 family. GlgB subfamily.</text>
</comment>
<dbReference type="NCBIfam" id="NF008967">
    <property type="entry name" value="PRK12313.1"/>
    <property type="match status" value="1"/>
</dbReference>
<dbReference type="CDD" id="cd11322">
    <property type="entry name" value="AmyAc_Glg_BE"/>
    <property type="match status" value="1"/>
</dbReference>
<keyword evidence="15" id="KW-1185">Reference proteome</keyword>
<feature type="active site" description="Nucleophile" evidence="10 11">
    <location>
        <position position="414"/>
    </location>
</feature>
<dbReference type="GO" id="GO:0043169">
    <property type="term" value="F:cation binding"/>
    <property type="evidence" value="ECO:0007669"/>
    <property type="project" value="InterPro"/>
</dbReference>
<evidence type="ECO:0000256" key="1">
    <source>
        <dbReference type="ARBA" id="ARBA00000826"/>
    </source>
</evidence>
<dbReference type="UniPathway" id="UPA00164"/>
<dbReference type="PIRSF" id="PIRSF000463">
    <property type="entry name" value="GlgB"/>
    <property type="match status" value="1"/>
</dbReference>
<feature type="active site" description="Proton donor" evidence="10 11">
    <location>
        <position position="467"/>
    </location>
</feature>
<dbReference type="SUPFAM" id="SSF81296">
    <property type="entry name" value="E set domains"/>
    <property type="match status" value="2"/>
</dbReference>
<evidence type="ECO:0000256" key="9">
    <source>
        <dbReference type="ARBA" id="ARBA00023277"/>
    </source>
</evidence>
<dbReference type="GO" id="GO:0005829">
    <property type="term" value="C:cytosol"/>
    <property type="evidence" value="ECO:0007669"/>
    <property type="project" value="TreeGrafter"/>
</dbReference>
<evidence type="ECO:0000313" key="15">
    <source>
        <dbReference type="Proteomes" id="UP000217076"/>
    </source>
</evidence>
<evidence type="ECO:0000256" key="7">
    <source>
        <dbReference type="ARBA" id="ARBA00022679"/>
    </source>
</evidence>
<keyword evidence="9 10" id="KW-0119">Carbohydrate metabolism</keyword>
<feature type="domain" description="Glycosyl hydrolase family 13 catalytic" evidence="13">
    <location>
        <begin position="255"/>
        <end position="606"/>
    </location>
</feature>
<evidence type="ECO:0000256" key="2">
    <source>
        <dbReference type="ARBA" id="ARBA00002953"/>
    </source>
</evidence>
<dbReference type="NCBIfam" id="NF003811">
    <property type="entry name" value="PRK05402.1"/>
    <property type="match status" value="1"/>
</dbReference>
<name>A0A1G7WY78_9PROT</name>
<accession>A0A1G7WY78</accession>
<comment type="function">
    <text evidence="2 10">Catalyzes the formation of the alpha-1,6-glucosidic linkages in glycogen by scission of a 1,4-alpha-linked oligosaccharide from growing alpha-1,4-glucan chains and the subsequent attachment of the oligosaccharide to the alpha-1,6 position.</text>
</comment>
<dbReference type="InterPro" id="IPR006407">
    <property type="entry name" value="GlgB"/>
</dbReference>
<dbReference type="Pfam" id="PF02806">
    <property type="entry name" value="Alpha-amylase_C"/>
    <property type="match status" value="1"/>
</dbReference>
<feature type="region of interest" description="Disordered" evidence="12">
    <location>
        <begin position="691"/>
        <end position="713"/>
    </location>
</feature>
<keyword evidence="8 10" id="KW-0320">Glycogen biosynthesis</keyword>
<dbReference type="STRING" id="83401.SAMN05421742_102364"/>
<evidence type="ECO:0000256" key="10">
    <source>
        <dbReference type="HAMAP-Rule" id="MF_00685"/>
    </source>
</evidence>
<dbReference type="PANTHER" id="PTHR43651:SF3">
    <property type="entry name" value="1,4-ALPHA-GLUCAN-BRANCHING ENZYME"/>
    <property type="match status" value="1"/>
</dbReference>
<dbReference type="InterPro" id="IPR037439">
    <property type="entry name" value="Branching_enzy"/>
</dbReference>
<dbReference type="FunFam" id="2.60.40.1180:FF:000002">
    <property type="entry name" value="1,4-alpha-glucan branching enzyme GlgB"/>
    <property type="match status" value="1"/>
</dbReference>
<dbReference type="EC" id="2.4.1.18" evidence="10"/>
<dbReference type="InterPro" id="IPR006047">
    <property type="entry name" value="GH13_cat_dom"/>
</dbReference>
<dbReference type="RefSeq" id="WP_176787619.1">
    <property type="nucleotide sequence ID" value="NZ_FNCV01000002.1"/>
</dbReference>